<gene>
    <name evidence="5" type="ORF">KIN20_019655</name>
</gene>
<protein>
    <recommendedName>
        <fullName evidence="7">Cytochrome P450</fullName>
    </recommendedName>
</protein>
<keyword evidence="4" id="KW-0503">Monooxygenase</keyword>
<keyword evidence="2" id="KW-0479">Metal-binding</keyword>
<dbReference type="Pfam" id="PF00067">
    <property type="entry name" value="p450"/>
    <property type="match status" value="1"/>
</dbReference>
<keyword evidence="4" id="KW-0560">Oxidoreductase</keyword>
<dbReference type="GO" id="GO:0005737">
    <property type="term" value="C:cytoplasm"/>
    <property type="evidence" value="ECO:0007669"/>
    <property type="project" value="TreeGrafter"/>
</dbReference>
<dbReference type="EMBL" id="JAHQIW010003923">
    <property type="protein sequence ID" value="KAJ1360630.1"/>
    <property type="molecule type" value="Genomic_DNA"/>
</dbReference>
<evidence type="ECO:0000256" key="1">
    <source>
        <dbReference type="ARBA" id="ARBA00010617"/>
    </source>
</evidence>
<dbReference type="Gene3D" id="1.10.630.10">
    <property type="entry name" value="Cytochrome P450"/>
    <property type="match status" value="1"/>
</dbReference>
<comment type="similarity">
    <text evidence="1">Belongs to the cytochrome P450 family.</text>
</comment>
<accession>A0AAD5MLB5</accession>
<sequence length="190" mass="22840">MSNTLHTMKGEEVDMQDVFDVAVGSVISQLLFGYRFDEEKLGEFRQLKSMLSRQLEDLLHPSSFILFTYPKLRMLPYFNRMWNRFLLYRDAFYSFFDREIEAHQNDIDYGVNEYKDYVEAFLKEKRRREANGDNDSFSHIQLQNMCLDLWFAGLETTSNTLSWGWFTCLIICTYNRERMFNKELDRVLAF</sequence>
<dbReference type="PANTHER" id="PTHR24300:SF369">
    <property type="entry name" value="CYTOCHROME P450 FAMILY"/>
    <property type="match status" value="1"/>
</dbReference>
<evidence type="ECO:0000313" key="5">
    <source>
        <dbReference type="EMBL" id="KAJ1360630.1"/>
    </source>
</evidence>
<dbReference type="InterPro" id="IPR036396">
    <property type="entry name" value="Cyt_P450_sf"/>
</dbReference>
<dbReference type="GO" id="GO:0016712">
    <property type="term" value="F:oxidoreductase activity, acting on paired donors, with incorporation or reduction of molecular oxygen, reduced flavin or flavoprotein as one donor, and incorporation of one atom of oxygen"/>
    <property type="evidence" value="ECO:0007669"/>
    <property type="project" value="TreeGrafter"/>
</dbReference>
<keyword evidence="3" id="KW-0408">Iron</keyword>
<dbReference type="GO" id="GO:0020037">
    <property type="term" value="F:heme binding"/>
    <property type="evidence" value="ECO:0007669"/>
    <property type="project" value="InterPro"/>
</dbReference>
<dbReference type="PRINTS" id="PR00463">
    <property type="entry name" value="EP450I"/>
</dbReference>
<evidence type="ECO:0000256" key="3">
    <source>
        <dbReference type="ARBA" id="ARBA00023004"/>
    </source>
</evidence>
<name>A0AAD5MLB5_PARTN</name>
<dbReference type="GO" id="GO:0006082">
    <property type="term" value="P:organic acid metabolic process"/>
    <property type="evidence" value="ECO:0007669"/>
    <property type="project" value="TreeGrafter"/>
</dbReference>
<dbReference type="InterPro" id="IPR001128">
    <property type="entry name" value="Cyt_P450"/>
</dbReference>
<evidence type="ECO:0000256" key="4">
    <source>
        <dbReference type="ARBA" id="ARBA00023033"/>
    </source>
</evidence>
<dbReference type="InterPro" id="IPR002401">
    <property type="entry name" value="Cyt_P450_E_grp-I"/>
</dbReference>
<dbReference type="PANTHER" id="PTHR24300">
    <property type="entry name" value="CYTOCHROME P450 508A4-RELATED"/>
    <property type="match status" value="1"/>
</dbReference>
<dbReference type="GO" id="GO:0005506">
    <property type="term" value="F:iron ion binding"/>
    <property type="evidence" value="ECO:0007669"/>
    <property type="project" value="InterPro"/>
</dbReference>
<reference evidence="5" key="1">
    <citation type="submission" date="2021-06" db="EMBL/GenBank/DDBJ databases">
        <title>Parelaphostrongylus tenuis whole genome reference sequence.</title>
        <authorList>
            <person name="Garwood T.J."/>
            <person name="Larsen P.A."/>
            <person name="Fountain-Jones N.M."/>
            <person name="Garbe J.R."/>
            <person name="Macchietto M.G."/>
            <person name="Kania S.A."/>
            <person name="Gerhold R.W."/>
            <person name="Richards J.E."/>
            <person name="Wolf T.M."/>
        </authorList>
    </citation>
    <scope>NUCLEOTIDE SEQUENCE</scope>
    <source>
        <strain evidence="5">MNPRO001-30</strain>
        <tissue evidence="5">Meninges</tissue>
    </source>
</reference>
<dbReference type="InterPro" id="IPR050182">
    <property type="entry name" value="Cytochrome_P450_fam2"/>
</dbReference>
<dbReference type="SUPFAM" id="SSF48264">
    <property type="entry name" value="Cytochrome P450"/>
    <property type="match status" value="1"/>
</dbReference>
<dbReference type="GO" id="GO:0006805">
    <property type="term" value="P:xenobiotic metabolic process"/>
    <property type="evidence" value="ECO:0007669"/>
    <property type="project" value="TreeGrafter"/>
</dbReference>
<organism evidence="5 6">
    <name type="scientific">Parelaphostrongylus tenuis</name>
    <name type="common">Meningeal worm</name>
    <dbReference type="NCBI Taxonomy" id="148309"/>
    <lineage>
        <taxon>Eukaryota</taxon>
        <taxon>Metazoa</taxon>
        <taxon>Ecdysozoa</taxon>
        <taxon>Nematoda</taxon>
        <taxon>Chromadorea</taxon>
        <taxon>Rhabditida</taxon>
        <taxon>Rhabditina</taxon>
        <taxon>Rhabditomorpha</taxon>
        <taxon>Strongyloidea</taxon>
        <taxon>Metastrongylidae</taxon>
        <taxon>Parelaphostrongylus</taxon>
    </lineage>
</organism>
<comment type="caution">
    <text evidence="5">The sequence shown here is derived from an EMBL/GenBank/DDBJ whole genome shotgun (WGS) entry which is preliminary data.</text>
</comment>
<evidence type="ECO:0000256" key="2">
    <source>
        <dbReference type="ARBA" id="ARBA00022723"/>
    </source>
</evidence>
<dbReference type="AlphaFoldDB" id="A0AAD5MLB5"/>
<evidence type="ECO:0008006" key="7">
    <source>
        <dbReference type="Google" id="ProtNLM"/>
    </source>
</evidence>
<dbReference type="Proteomes" id="UP001196413">
    <property type="component" value="Unassembled WGS sequence"/>
</dbReference>
<keyword evidence="6" id="KW-1185">Reference proteome</keyword>
<evidence type="ECO:0000313" key="6">
    <source>
        <dbReference type="Proteomes" id="UP001196413"/>
    </source>
</evidence>
<proteinExistence type="inferred from homology"/>